<dbReference type="GO" id="GO:0006364">
    <property type="term" value="P:rRNA processing"/>
    <property type="evidence" value="ECO:0007669"/>
    <property type="project" value="UniProtKB-KW"/>
</dbReference>
<dbReference type="AlphaFoldDB" id="A0A9W8I037"/>
<evidence type="ECO:0000256" key="4">
    <source>
        <dbReference type="ARBA" id="ARBA00023242"/>
    </source>
</evidence>
<feature type="region of interest" description="Disordered" evidence="8">
    <location>
        <begin position="1"/>
        <end position="22"/>
    </location>
</feature>
<gene>
    <name evidence="9" type="primary">MPP10</name>
    <name evidence="9" type="ORF">H4R20_000968</name>
</gene>
<evidence type="ECO:0000313" key="9">
    <source>
        <dbReference type="EMBL" id="KAJ2808190.1"/>
    </source>
</evidence>
<evidence type="ECO:0000256" key="2">
    <source>
        <dbReference type="ARBA" id="ARBA00022517"/>
    </source>
</evidence>
<keyword evidence="4 7" id="KW-0539">Nucleus</keyword>
<evidence type="ECO:0000256" key="5">
    <source>
        <dbReference type="ARBA" id="ARBA00023274"/>
    </source>
</evidence>
<sequence>MGRRRTTAKQKATTAADNSTTTSNTAAGAVQLEQMLGADFDQTIPDTFIKGYINSPGAFIVPDAEVRAAAMDVVGKTYDAANSSEKFGLFDDWNAVLNSGFDTNTQLWELINMRNEPVLKYSADVMKELSQLIDSVGDSDPELSAESSDAESADDSGDQVVVSSPDEDDETSEGDYAAAMAGSDLESEADLSAEESDEANSDEEEQEDGHGSEDEDEDDTDAKPSVVDDQFFSLAEMEEFADKAEEEEMRDRAILAGNYPKRPTDEDEGESSDEDDDESIDLFQDVGGLNDLDDEEGKDDDDDIDMGDDDDNVKADEMKYADFFKAPKGSKRDAGKESSSSRAKRVKFDESAVGSEEEVSESEFMSARGSNEDDSDSGSIRKSNLFDDDDDEDNNSGAADKSAFEKRQEKLQGLIGKLEDEAVAKKHWTMIGEVGSNLRPKNSLLNEDLDFDHMQKPVPVITQDSTVTLEDVIKRRILNEEWDDVERKKDIQAKPFRPSGFIELNDKASKKSLAEEYEQEYMAQKAGDAFVAESDAKLAESHRDIDCQMRSLFTQLDALSHFHFAPKPATADIEIRTNAPALQMEEKLPVSVAQADQLAPGEIYEKKHAGAGRTGDIVGDTELSREERKRRRQRKKHQAKKQPAKKPDSVKPAAQPKTKVAA</sequence>
<feature type="compositionally biased region" description="Acidic residues" evidence="8">
    <location>
        <begin position="236"/>
        <end position="248"/>
    </location>
</feature>
<evidence type="ECO:0000256" key="6">
    <source>
        <dbReference type="ARBA" id="ARBA00029455"/>
    </source>
</evidence>
<dbReference type="Pfam" id="PF04006">
    <property type="entry name" value="Mpp10"/>
    <property type="match status" value="1"/>
</dbReference>
<dbReference type="GO" id="GO:0005732">
    <property type="term" value="C:sno(s)RNA-containing ribonucleoprotein complex"/>
    <property type="evidence" value="ECO:0007669"/>
    <property type="project" value="UniProtKB-UniRule"/>
</dbReference>
<dbReference type="GO" id="GO:0034457">
    <property type="term" value="C:Mpp10 complex"/>
    <property type="evidence" value="ECO:0007669"/>
    <property type="project" value="UniProtKB-UniRule"/>
</dbReference>
<evidence type="ECO:0000313" key="10">
    <source>
        <dbReference type="Proteomes" id="UP001140094"/>
    </source>
</evidence>
<organism evidence="9 10">
    <name type="scientific">Coemansia guatemalensis</name>
    <dbReference type="NCBI Taxonomy" id="2761395"/>
    <lineage>
        <taxon>Eukaryota</taxon>
        <taxon>Fungi</taxon>
        <taxon>Fungi incertae sedis</taxon>
        <taxon>Zoopagomycota</taxon>
        <taxon>Kickxellomycotina</taxon>
        <taxon>Kickxellomycetes</taxon>
        <taxon>Kickxellales</taxon>
        <taxon>Kickxellaceae</taxon>
        <taxon>Coemansia</taxon>
    </lineage>
</organism>
<feature type="compositionally biased region" description="Low complexity" evidence="8">
    <location>
        <begin position="9"/>
        <end position="22"/>
    </location>
</feature>
<dbReference type="EMBL" id="JANBUO010000062">
    <property type="protein sequence ID" value="KAJ2808190.1"/>
    <property type="molecule type" value="Genomic_DNA"/>
</dbReference>
<comment type="function">
    <text evidence="7">Involved in nucleolar processing of pre-18S ribosomal RNA.</text>
</comment>
<dbReference type="InterPro" id="IPR012173">
    <property type="entry name" value="Mpp10"/>
</dbReference>
<evidence type="ECO:0000256" key="1">
    <source>
        <dbReference type="ARBA" id="ARBA00004604"/>
    </source>
</evidence>
<feature type="compositionally biased region" description="Acidic residues" evidence="8">
    <location>
        <begin position="185"/>
        <end position="220"/>
    </location>
</feature>
<protein>
    <recommendedName>
        <fullName evidence="7">U3 small nucleolar ribonucleoprotein protein MPP10</fullName>
    </recommendedName>
</protein>
<keyword evidence="5 7" id="KW-0687">Ribonucleoprotein</keyword>
<dbReference type="PANTHER" id="PTHR17039">
    <property type="entry name" value="U3 SMALL NUCLEOLAR RIBONUCLEOPROTEIN PROTEIN MPP10"/>
    <property type="match status" value="1"/>
</dbReference>
<comment type="subcellular location">
    <subcellularLocation>
        <location evidence="1 7">Nucleus</location>
        <location evidence="1 7">Nucleolus</location>
    </subcellularLocation>
</comment>
<evidence type="ECO:0000256" key="3">
    <source>
        <dbReference type="ARBA" id="ARBA00022552"/>
    </source>
</evidence>
<feature type="compositionally biased region" description="Acidic residues" evidence="8">
    <location>
        <begin position="137"/>
        <end position="157"/>
    </location>
</feature>
<keyword evidence="2 7" id="KW-0690">Ribosome biogenesis</keyword>
<feature type="compositionally biased region" description="Acidic residues" evidence="8">
    <location>
        <begin position="291"/>
        <end position="311"/>
    </location>
</feature>
<feature type="compositionally biased region" description="Basic residues" evidence="8">
    <location>
        <begin position="628"/>
        <end position="644"/>
    </location>
</feature>
<keyword evidence="3 7" id="KW-0698">rRNA processing</keyword>
<accession>A0A9W8I037</accession>
<comment type="similarity">
    <text evidence="6 7">Belongs to the MPP10 family.</text>
</comment>
<evidence type="ECO:0000256" key="8">
    <source>
        <dbReference type="SAM" id="MobiDB-lite"/>
    </source>
</evidence>
<feature type="region of interest" description="Disordered" evidence="8">
    <location>
        <begin position="136"/>
        <end position="405"/>
    </location>
</feature>
<reference evidence="9" key="1">
    <citation type="submission" date="2022-07" db="EMBL/GenBank/DDBJ databases">
        <title>Phylogenomic reconstructions and comparative analyses of Kickxellomycotina fungi.</title>
        <authorList>
            <person name="Reynolds N.K."/>
            <person name="Stajich J.E."/>
            <person name="Barry K."/>
            <person name="Grigoriev I.V."/>
            <person name="Crous P."/>
            <person name="Smith M.E."/>
        </authorList>
    </citation>
    <scope>NUCLEOTIDE SEQUENCE</scope>
    <source>
        <strain evidence="9">NRRL 1565</strain>
    </source>
</reference>
<dbReference type="PANTHER" id="PTHR17039:SF0">
    <property type="entry name" value="U3 SMALL NUCLEOLAR RIBONUCLEOPROTEIN PROTEIN MPP10"/>
    <property type="match status" value="1"/>
</dbReference>
<evidence type="ECO:0000256" key="7">
    <source>
        <dbReference type="PIRNR" id="PIRNR017300"/>
    </source>
</evidence>
<feature type="compositionally biased region" description="Basic and acidic residues" evidence="8">
    <location>
        <begin position="312"/>
        <end position="322"/>
    </location>
</feature>
<dbReference type="Proteomes" id="UP001140094">
    <property type="component" value="Unassembled WGS sequence"/>
</dbReference>
<feature type="region of interest" description="Disordered" evidence="8">
    <location>
        <begin position="603"/>
        <end position="662"/>
    </location>
</feature>
<dbReference type="GO" id="GO:0032040">
    <property type="term" value="C:small-subunit processome"/>
    <property type="evidence" value="ECO:0007669"/>
    <property type="project" value="TreeGrafter"/>
</dbReference>
<comment type="caution">
    <text evidence="9">The sequence shown here is derived from an EMBL/GenBank/DDBJ whole genome shotgun (WGS) entry which is preliminary data.</text>
</comment>
<feature type="compositionally biased region" description="Acidic residues" evidence="8">
    <location>
        <begin position="265"/>
        <end position="280"/>
    </location>
</feature>
<dbReference type="OrthoDB" id="445326at2759"/>
<keyword evidence="10" id="KW-1185">Reference proteome</keyword>
<proteinExistence type="inferred from homology"/>
<name>A0A9W8I037_9FUNG</name>
<dbReference type="PIRSF" id="PIRSF017300">
    <property type="entry name" value="snoRNP_Mpp10"/>
    <property type="match status" value="1"/>
</dbReference>